<accession>A0A142ENZ6</accession>
<dbReference type="RefSeq" id="WP_067547060.1">
    <property type="nucleotide sequence ID" value="NZ_CP012836.1"/>
</dbReference>
<keyword evidence="2" id="KW-1185">Reference proteome</keyword>
<dbReference type="PATRIC" id="fig|1727163.4.peg.2184"/>
<dbReference type="SUPFAM" id="SSF51366">
    <property type="entry name" value="Ribulose-phoshate binding barrel"/>
    <property type="match status" value="1"/>
</dbReference>
<dbReference type="Proteomes" id="UP000073816">
    <property type="component" value="Chromosome"/>
</dbReference>
<reference evidence="1 2" key="2">
    <citation type="journal article" date="2016" name="Genome Announc.">
        <title>Complete Genome Sequence of Algoriphagus sp. Strain M8-2, Isolated from a Brackish Lake.</title>
        <authorList>
            <person name="Muraguchi Y."/>
            <person name="Kushimoto K."/>
            <person name="Ohtsubo Y."/>
            <person name="Suzuki T."/>
            <person name="Dohra H."/>
            <person name="Kimbara K."/>
            <person name="Shintani M."/>
        </authorList>
    </citation>
    <scope>NUCLEOTIDE SEQUENCE [LARGE SCALE GENOMIC DNA]</scope>
    <source>
        <strain evidence="1 2">M8-2</strain>
    </source>
</reference>
<dbReference type="AlphaFoldDB" id="A0A142ENZ6"/>
<evidence type="ECO:0000313" key="2">
    <source>
        <dbReference type="Proteomes" id="UP000073816"/>
    </source>
</evidence>
<dbReference type="InterPro" id="IPR011060">
    <property type="entry name" value="RibuloseP-bd_barrel"/>
</dbReference>
<sequence>MALRTFVKINSITHLTDARYCAGMDVSVLGFSLETGSSNYVAPSQFQEISGWISGIELCGEFNALSSSEIREILSQYPGITWIQHDDLSSLLEFANQEYELIWKVDLDSVEQYLSRNTQNLDGIQIHLLLTNDSNLSDKSIPSTISDLAQNFKIIYGGTITPDSVETLLSSLPLSGLALDGGEEIKPGLRDFDQMADILESLEIED</sequence>
<dbReference type="EMBL" id="CP012836">
    <property type="protein sequence ID" value="AMQ56851.1"/>
    <property type="molecule type" value="Genomic_DNA"/>
</dbReference>
<organism evidence="1 2">
    <name type="scientific">Algoriphagus sanaruensis</name>
    <dbReference type="NCBI Taxonomy" id="1727163"/>
    <lineage>
        <taxon>Bacteria</taxon>
        <taxon>Pseudomonadati</taxon>
        <taxon>Bacteroidota</taxon>
        <taxon>Cytophagia</taxon>
        <taxon>Cytophagales</taxon>
        <taxon>Cyclobacteriaceae</taxon>
        <taxon>Algoriphagus</taxon>
    </lineage>
</organism>
<name>A0A142ENZ6_9BACT</name>
<evidence type="ECO:0000313" key="1">
    <source>
        <dbReference type="EMBL" id="AMQ56851.1"/>
    </source>
</evidence>
<dbReference type="KEGG" id="alm:AO498_10465"/>
<reference evidence="2" key="1">
    <citation type="submission" date="2015-09" db="EMBL/GenBank/DDBJ databases">
        <title>Complete sequence of Algoriphagus sp. M8-2.</title>
        <authorList>
            <person name="Shintani M."/>
        </authorList>
    </citation>
    <scope>NUCLEOTIDE SEQUENCE [LARGE SCALE GENOMIC DNA]</scope>
    <source>
        <strain evidence="2">M8-2</strain>
    </source>
</reference>
<dbReference type="InterPro" id="IPR013785">
    <property type="entry name" value="Aldolase_TIM"/>
</dbReference>
<evidence type="ECO:0008006" key="3">
    <source>
        <dbReference type="Google" id="ProtNLM"/>
    </source>
</evidence>
<proteinExistence type="predicted"/>
<dbReference type="Gene3D" id="3.20.20.70">
    <property type="entry name" value="Aldolase class I"/>
    <property type="match status" value="1"/>
</dbReference>
<protein>
    <recommendedName>
        <fullName evidence="3">Phosphoribosylanthranilate isomerase</fullName>
    </recommendedName>
</protein>
<dbReference type="STRING" id="1727163.AO498_10465"/>
<gene>
    <name evidence="1" type="ORF">AO498_10465</name>
</gene>
<dbReference type="OrthoDB" id="941905at2"/>